<dbReference type="EMBL" id="GIFC01000554">
    <property type="protein sequence ID" value="MXU82637.1"/>
    <property type="molecule type" value="Transcribed_RNA"/>
</dbReference>
<proteinExistence type="predicted"/>
<sequence length="70" mass="8012">MSFVYCSFFFLLCAAGFTICRIVRVVDIYGNNLYIKVYSASVHDLRTKCPSSSVSIFTRAKYLLFPFHPS</sequence>
<dbReference type="AlphaFoldDB" id="A0A6B0U0B5"/>
<reference evidence="1" key="1">
    <citation type="submission" date="2019-12" db="EMBL/GenBank/DDBJ databases">
        <title>An insight into the sialome of adult female Ixodes ricinus ticks feeding for 6 days.</title>
        <authorList>
            <person name="Perner J."/>
            <person name="Ribeiro J.M.C."/>
        </authorList>
    </citation>
    <scope>NUCLEOTIDE SEQUENCE</scope>
    <source>
        <strain evidence="1">Semi-engorged</strain>
        <tissue evidence="1">Salivary glands</tissue>
    </source>
</reference>
<organism evidence="1">
    <name type="scientific">Ixodes ricinus</name>
    <name type="common">Common tick</name>
    <name type="synonym">Acarus ricinus</name>
    <dbReference type="NCBI Taxonomy" id="34613"/>
    <lineage>
        <taxon>Eukaryota</taxon>
        <taxon>Metazoa</taxon>
        <taxon>Ecdysozoa</taxon>
        <taxon>Arthropoda</taxon>
        <taxon>Chelicerata</taxon>
        <taxon>Arachnida</taxon>
        <taxon>Acari</taxon>
        <taxon>Parasitiformes</taxon>
        <taxon>Ixodida</taxon>
        <taxon>Ixodoidea</taxon>
        <taxon>Ixodidae</taxon>
        <taxon>Ixodinae</taxon>
        <taxon>Ixodes</taxon>
    </lineage>
</organism>
<evidence type="ECO:0000313" key="1">
    <source>
        <dbReference type="EMBL" id="MXU82637.1"/>
    </source>
</evidence>
<protein>
    <submittedName>
        <fullName evidence="1">Putative secreted protein</fullName>
    </submittedName>
</protein>
<accession>A0A6B0U0B5</accession>
<name>A0A6B0U0B5_IXORI</name>